<feature type="domain" description="HTH iclR-type" evidence="4">
    <location>
        <begin position="1"/>
        <end position="53"/>
    </location>
</feature>
<dbReference type="GO" id="GO:0003700">
    <property type="term" value="F:DNA-binding transcription factor activity"/>
    <property type="evidence" value="ECO:0007669"/>
    <property type="project" value="TreeGrafter"/>
</dbReference>
<dbReference type="PROSITE" id="PS51078">
    <property type="entry name" value="ICLR_ED"/>
    <property type="match status" value="1"/>
</dbReference>
<dbReference type="PROSITE" id="PS51077">
    <property type="entry name" value="HTH_ICLR"/>
    <property type="match status" value="1"/>
</dbReference>
<keyword evidence="1" id="KW-0805">Transcription regulation</keyword>
<dbReference type="SUPFAM" id="SSF55781">
    <property type="entry name" value="GAF domain-like"/>
    <property type="match status" value="1"/>
</dbReference>
<evidence type="ECO:0000259" key="5">
    <source>
        <dbReference type="PROSITE" id="PS51078"/>
    </source>
</evidence>
<dbReference type="GO" id="GO:0003677">
    <property type="term" value="F:DNA binding"/>
    <property type="evidence" value="ECO:0007669"/>
    <property type="project" value="UniProtKB-KW"/>
</dbReference>
<accession>A0A9X7W413</accession>
<dbReference type="Pfam" id="PF09339">
    <property type="entry name" value="HTH_IclR"/>
    <property type="match status" value="1"/>
</dbReference>
<dbReference type="InterPro" id="IPR036390">
    <property type="entry name" value="WH_DNA-bd_sf"/>
</dbReference>
<dbReference type="PANTHER" id="PTHR30136:SF35">
    <property type="entry name" value="HTH-TYPE TRANSCRIPTIONAL REGULATOR RV1719"/>
    <property type="match status" value="1"/>
</dbReference>
<evidence type="ECO:0000259" key="4">
    <source>
        <dbReference type="PROSITE" id="PS51077"/>
    </source>
</evidence>
<dbReference type="InterPro" id="IPR050707">
    <property type="entry name" value="HTH_MetabolicPath_Reg"/>
</dbReference>
<dbReference type="SUPFAM" id="SSF46785">
    <property type="entry name" value="Winged helix' DNA-binding domain"/>
    <property type="match status" value="1"/>
</dbReference>
<dbReference type="Gene3D" id="1.10.10.10">
    <property type="entry name" value="Winged helix-like DNA-binding domain superfamily/Winged helix DNA-binding domain"/>
    <property type="match status" value="1"/>
</dbReference>
<dbReference type="KEGG" id="afx:JZ786_21055"/>
<keyword evidence="7" id="KW-1185">Reference proteome</keyword>
<reference evidence="6 7" key="1">
    <citation type="submission" date="2021-02" db="EMBL/GenBank/DDBJ databases">
        <title>Alicyclobacillus curvatus sp. nov. and Alicyclobacillus mengziensis sp. nov., two acidophilic bacteria isolated from acid mine drainage.</title>
        <authorList>
            <person name="Huang Y."/>
        </authorList>
    </citation>
    <scope>NUCLEOTIDE SEQUENCE [LARGE SCALE GENOMIC DNA]</scope>
    <source>
        <strain evidence="6 7">S30H14</strain>
    </source>
</reference>
<dbReference type="InterPro" id="IPR005471">
    <property type="entry name" value="Tscrpt_reg_IclR_N"/>
</dbReference>
<protein>
    <submittedName>
        <fullName evidence="6">IclR family transcriptional regulator</fullName>
    </submittedName>
</protein>
<proteinExistence type="predicted"/>
<organism evidence="6 7">
    <name type="scientific">Alicyclobacillus mengziensis</name>
    <dbReference type="NCBI Taxonomy" id="2931921"/>
    <lineage>
        <taxon>Bacteria</taxon>
        <taxon>Bacillati</taxon>
        <taxon>Bacillota</taxon>
        <taxon>Bacilli</taxon>
        <taxon>Bacillales</taxon>
        <taxon>Alicyclobacillaceae</taxon>
        <taxon>Alicyclobacillus</taxon>
    </lineage>
</organism>
<sequence>MDTFIGRRHQSLGEVADAVQLPKSTTHRLLMTLESRGYITSVYGESGMYKIGLKGLWFTTARTRIHHQLEKLASLTGETVNLGAVTGTEIEYVDRVLSEHALRWGVDIGSRIPLHCSALGKCVLAYRDDLFPRLVELPRRTAKTITDSVELKAHLEVIRHRGYAFEDEEFIEGVLCIAAPVRDDHGEVMGAVSVSGPGVRFTKEIAIGFAEQVMTVAESVSYSIGYHIQSNEEDA</sequence>
<evidence type="ECO:0000313" key="7">
    <source>
        <dbReference type="Proteomes" id="UP000663505"/>
    </source>
</evidence>
<dbReference type="InterPro" id="IPR036388">
    <property type="entry name" value="WH-like_DNA-bd_sf"/>
</dbReference>
<dbReference type="InterPro" id="IPR029016">
    <property type="entry name" value="GAF-like_dom_sf"/>
</dbReference>
<evidence type="ECO:0000256" key="2">
    <source>
        <dbReference type="ARBA" id="ARBA00023125"/>
    </source>
</evidence>
<name>A0A9X7W413_9BACL</name>
<dbReference type="Pfam" id="PF01614">
    <property type="entry name" value="IclR_C"/>
    <property type="match status" value="1"/>
</dbReference>
<evidence type="ECO:0000256" key="3">
    <source>
        <dbReference type="ARBA" id="ARBA00023163"/>
    </source>
</evidence>
<dbReference type="InterPro" id="IPR014757">
    <property type="entry name" value="Tscrpt_reg_IclR_C"/>
</dbReference>
<dbReference type="AlphaFoldDB" id="A0A9X7W413"/>
<dbReference type="EMBL" id="CP071182">
    <property type="protein sequence ID" value="QSO50035.1"/>
    <property type="molecule type" value="Genomic_DNA"/>
</dbReference>
<evidence type="ECO:0000256" key="1">
    <source>
        <dbReference type="ARBA" id="ARBA00023015"/>
    </source>
</evidence>
<dbReference type="Gene3D" id="3.30.450.40">
    <property type="match status" value="1"/>
</dbReference>
<dbReference type="RefSeq" id="WP_206659336.1">
    <property type="nucleotide sequence ID" value="NZ_CP071182.1"/>
</dbReference>
<feature type="domain" description="IclR-ED" evidence="5">
    <location>
        <begin position="47"/>
        <end position="226"/>
    </location>
</feature>
<dbReference type="Proteomes" id="UP000663505">
    <property type="component" value="Chromosome"/>
</dbReference>
<keyword evidence="2" id="KW-0238">DNA-binding</keyword>
<keyword evidence="3" id="KW-0804">Transcription</keyword>
<gene>
    <name evidence="6" type="ORF">JZ786_21055</name>
</gene>
<dbReference type="GO" id="GO:0045892">
    <property type="term" value="P:negative regulation of DNA-templated transcription"/>
    <property type="evidence" value="ECO:0007669"/>
    <property type="project" value="TreeGrafter"/>
</dbReference>
<evidence type="ECO:0000313" key="6">
    <source>
        <dbReference type="EMBL" id="QSO50035.1"/>
    </source>
</evidence>
<dbReference type="PANTHER" id="PTHR30136">
    <property type="entry name" value="HELIX-TURN-HELIX TRANSCRIPTIONAL REGULATOR, ICLR FAMILY"/>
    <property type="match status" value="1"/>
</dbReference>